<evidence type="ECO:0000259" key="3">
    <source>
        <dbReference type="Pfam" id="PF07992"/>
    </source>
</evidence>
<name>A0A1G6YPE4_9BURK</name>
<gene>
    <name evidence="4" type="ORF">SAMN05192589_110116</name>
</gene>
<dbReference type="GO" id="GO:0016491">
    <property type="term" value="F:oxidoreductase activity"/>
    <property type="evidence" value="ECO:0007669"/>
    <property type="project" value="UniProtKB-KW"/>
</dbReference>
<proteinExistence type="predicted"/>
<dbReference type="PANTHER" id="PTHR48105">
    <property type="entry name" value="THIOREDOXIN REDUCTASE 1-RELATED-RELATED"/>
    <property type="match status" value="1"/>
</dbReference>
<dbReference type="Gene3D" id="3.50.50.60">
    <property type="entry name" value="FAD/NAD(P)-binding domain"/>
    <property type="match status" value="2"/>
</dbReference>
<organism evidence="4 5">
    <name type="scientific">Paracidovorax valerianellae</name>
    <dbReference type="NCBI Taxonomy" id="187868"/>
    <lineage>
        <taxon>Bacteria</taxon>
        <taxon>Pseudomonadati</taxon>
        <taxon>Pseudomonadota</taxon>
        <taxon>Betaproteobacteria</taxon>
        <taxon>Burkholderiales</taxon>
        <taxon>Comamonadaceae</taxon>
        <taxon>Paracidovorax</taxon>
    </lineage>
</organism>
<protein>
    <submittedName>
        <fullName evidence="4">Thioredoxin reductase (NADPH)</fullName>
    </submittedName>
</protein>
<accession>A0A1G6YPE4</accession>
<dbReference type="InterPro" id="IPR050097">
    <property type="entry name" value="Ferredoxin-NADP_redctase_2"/>
</dbReference>
<evidence type="ECO:0000256" key="2">
    <source>
        <dbReference type="ARBA" id="ARBA00023002"/>
    </source>
</evidence>
<dbReference type="PRINTS" id="PR00368">
    <property type="entry name" value="FADPNR"/>
</dbReference>
<keyword evidence="2" id="KW-0560">Oxidoreductase</keyword>
<dbReference type="InterPro" id="IPR023753">
    <property type="entry name" value="FAD/NAD-binding_dom"/>
</dbReference>
<evidence type="ECO:0000313" key="4">
    <source>
        <dbReference type="EMBL" id="SDD91883.1"/>
    </source>
</evidence>
<reference evidence="4 5" key="1">
    <citation type="submission" date="2016-10" db="EMBL/GenBank/DDBJ databases">
        <authorList>
            <person name="de Groot N.N."/>
        </authorList>
    </citation>
    <scope>NUCLEOTIDE SEQUENCE [LARGE SCALE GENOMIC DNA]</scope>
    <source>
        <strain evidence="4 5">DSM 16619</strain>
    </source>
</reference>
<dbReference type="RefSeq" id="WP_092744716.1">
    <property type="nucleotide sequence ID" value="NZ_FMZC01000010.1"/>
</dbReference>
<evidence type="ECO:0000256" key="1">
    <source>
        <dbReference type="ARBA" id="ARBA00022630"/>
    </source>
</evidence>
<dbReference type="InterPro" id="IPR036188">
    <property type="entry name" value="FAD/NAD-bd_sf"/>
</dbReference>
<dbReference type="AlphaFoldDB" id="A0A1G6YPE4"/>
<dbReference type="EMBL" id="FMZC01000010">
    <property type="protein sequence ID" value="SDD91883.1"/>
    <property type="molecule type" value="Genomic_DNA"/>
</dbReference>
<dbReference type="PRINTS" id="PR00469">
    <property type="entry name" value="PNDRDTASEII"/>
</dbReference>
<evidence type="ECO:0000313" key="5">
    <source>
        <dbReference type="Proteomes" id="UP000198781"/>
    </source>
</evidence>
<sequence>MPDDAVQVDGLRDLPAAGDRPADAIVVGGGPAGLTAALYLARFRRSVVLIDAGQGRIAKIPRSHNYPGFVDGIPGGTLLDTLRRQLRRYPVRVVHAAVERVERIERLGEAAGFRVEWPGGQATGRQLLLATGVTDIAPAMPHVREALETGALRYCPVCDAYEAIGCAVGVYADGPAGVGEAVYLRHFSGDITLFMEEGDAALSDDDRRRLTRAGVRWSRAPVDSIRREGARVVVQHGAERSVCDTLYCALGLQVHSGLAQALGAALDDTGYVEVDAHYATGVPGLYAAGDVAQGLNQIAVAAGGAAIAASAMHRALGPHY</sequence>
<dbReference type="SUPFAM" id="SSF51905">
    <property type="entry name" value="FAD/NAD(P)-binding domain"/>
    <property type="match status" value="1"/>
</dbReference>
<keyword evidence="5" id="KW-1185">Reference proteome</keyword>
<dbReference type="STRING" id="187868.SAMN05192589_110116"/>
<keyword evidence="1" id="KW-0285">Flavoprotein</keyword>
<dbReference type="OrthoDB" id="9786503at2"/>
<dbReference type="Pfam" id="PF07992">
    <property type="entry name" value="Pyr_redox_2"/>
    <property type="match status" value="1"/>
</dbReference>
<dbReference type="Proteomes" id="UP000198781">
    <property type="component" value="Unassembled WGS sequence"/>
</dbReference>
<feature type="domain" description="FAD/NAD(P)-binding" evidence="3">
    <location>
        <begin position="23"/>
        <end position="302"/>
    </location>
</feature>